<dbReference type="InterPro" id="IPR018723">
    <property type="entry name" value="DUF2254_membrane"/>
</dbReference>
<feature type="transmembrane region" description="Helical" evidence="1">
    <location>
        <begin position="147"/>
        <end position="167"/>
    </location>
</feature>
<gene>
    <name evidence="2" type="ORF">RM538_01075</name>
</gene>
<evidence type="ECO:0000313" key="3">
    <source>
        <dbReference type="Proteomes" id="UP001254488"/>
    </source>
</evidence>
<keyword evidence="1" id="KW-0812">Transmembrane</keyword>
<feature type="transmembrane region" description="Helical" evidence="1">
    <location>
        <begin position="114"/>
        <end position="135"/>
    </location>
</feature>
<keyword evidence="3" id="KW-1185">Reference proteome</keyword>
<sequence>MKVVNESFNKIKSIFNIIQGKIAFYPSIIALAGVLLAIIITTLETTSVSNFLQENFTSLSIKSGDTALTMISVCIGGLISIMVFSFSVVMLLLSQASSNFSPRILPGLLSDKKNQYILGYYLGAIIYLMFILFSIRPEASENSIPSLSILIGVFITIFCLGSFIYFIHNMSQSIQIGNILEKIFNQSKKRLKVLVEKQYDEEGSLKVNKNWNTYKINRCGYFQNFSQKNILKICEENDTKIKILIPKGFFVLSNDDFLMSDKEIDEKILHKILNNFNFSKTELISDNYVLAFKQITEIAVKAMSPGINDPGTAINAIDYLTELLSLRMLKNDTDIHKFNDETLLEVKTLNFKKLIEDIVTSLKTYCMQDPILAIKIKNMINYLLEQKAYKEEYYSVLKNQINLLEKELS</sequence>
<dbReference type="RefSeq" id="WP_311331538.1">
    <property type="nucleotide sequence ID" value="NZ_JAVRHZ010000001.1"/>
</dbReference>
<proteinExistence type="predicted"/>
<reference evidence="2 3" key="1">
    <citation type="submission" date="2023-09" db="EMBL/GenBank/DDBJ databases">
        <authorList>
            <person name="Rey-Velasco X."/>
        </authorList>
    </citation>
    <scope>NUCLEOTIDE SEQUENCE [LARGE SCALE GENOMIC DNA]</scope>
    <source>
        <strain evidence="2 3">W242</strain>
    </source>
</reference>
<feature type="transmembrane region" description="Helical" evidence="1">
    <location>
        <begin position="67"/>
        <end position="93"/>
    </location>
</feature>
<evidence type="ECO:0000313" key="2">
    <source>
        <dbReference type="EMBL" id="MDT0554577.1"/>
    </source>
</evidence>
<comment type="caution">
    <text evidence="2">The sequence shown here is derived from an EMBL/GenBank/DDBJ whole genome shotgun (WGS) entry which is preliminary data.</text>
</comment>
<name>A0ABU2Y982_9FLAO</name>
<feature type="transmembrane region" description="Helical" evidence="1">
    <location>
        <begin position="22"/>
        <end position="43"/>
    </location>
</feature>
<dbReference type="Pfam" id="PF10011">
    <property type="entry name" value="DUF2254"/>
    <property type="match status" value="1"/>
</dbReference>
<keyword evidence="1" id="KW-0472">Membrane</keyword>
<dbReference type="EMBL" id="JAVRHZ010000001">
    <property type="protein sequence ID" value="MDT0554577.1"/>
    <property type="molecule type" value="Genomic_DNA"/>
</dbReference>
<organism evidence="2 3">
    <name type="scientific">Patiriisocius hiemis</name>
    <dbReference type="NCBI Taxonomy" id="3075604"/>
    <lineage>
        <taxon>Bacteria</taxon>
        <taxon>Pseudomonadati</taxon>
        <taxon>Bacteroidota</taxon>
        <taxon>Flavobacteriia</taxon>
        <taxon>Flavobacteriales</taxon>
        <taxon>Flavobacteriaceae</taxon>
        <taxon>Patiriisocius</taxon>
    </lineage>
</organism>
<evidence type="ECO:0000256" key="1">
    <source>
        <dbReference type="SAM" id="Phobius"/>
    </source>
</evidence>
<keyword evidence="1" id="KW-1133">Transmembrane helix</keyword>
<accession>A0ABU2Y982</accession>
<dbReference type="Proteomes" id="UP001254488">
    <property type="component" value="Unassembled WGS sequence"/>
</dbReference>
<protein>
    <submittedName>
        <fullName evidence="2">DUF2254 domain-containing protein</fullName>
    </submittedName>
</protein>